<reference evidence="4" key="1">
    <citation type="submission" date="2012-12" db="EMBL/GenBank/DDBJ databases">
        <authorList>
            <person name="Chen Y.P."/>
            <person name="Pettis J.S."/>
            <person name="Zhao Y."/>
            <person name="Liu X."/>
            <person name="Tallon L.J."/>
            <person name="Sadzewicz L.D."/>
            <person name="Li R."/>
            <person name="Zheng H."/>
            <person name="Huang S."/>
            <person name="Zhang X."/>
            <person name="Hamilton M.C."/>
            <person name="Pernal S.F."/>
            <person name="Melathopoulos A.P."/>
            <person name="Yan X."/>
            <person name="Evans J.D."/>
        </authorList>
    </citation>
    <scope>NUCLEOTIDE SEQUENCE</scope>
    <source>
        <strain evidence="4">BRL 01</strain>
    </source>
</reference>
<evidence type="ECO:0000313" key="5">
    <source>
        <dbReference type="Proteomes" id="UP000053780"/>
    </source>
</evidence>
<dbReference type="EMBL" id="KE647363">
    <property type="protein sequence ID" value="EQB59789.1"/>
    <property type="molecule type" value="Genomic_DNA"/>
</dbReference>
<dbReference type="HOGENOM" id="CLU_763112_0_0_1"/>
<feature type="region of interest" description="Disordered" evidence="1">
    <location>
        <begin position="200"/>
        <end position="236"/>
    </location>
</feature>
<feature type="compositionally biased region" description="Polar residues" evidence="1">
    <location>
        <begin position="200"/>
        <end position="217"/>
    </location>
</feature>
<proteinExistence type="predicted"/>
<dbReference type="Pfam" id="PF00169">
    <property type="entry name" value="PH"/>
    <property type="match status" value="1"/>
</dbReference>
<feature type="region of interest" description="Disordered" evidence="1">
    <location>
        <begin position="25"/>
        <end position="61"/>
    </location>
</feature>
<dbReference type="VEuPathDB" id="MicrosporidiaDB:NAPIS_ORF00245"/>
<organism evidence="4 5">
    <name type="scientific">Vairimorpha apis BRL 01</name>
    <dbReference type="NCBI Taxonomy" id="1037528"/>
    <lineage>
        <taxon>Eukaryota</taxon>
        <taxon>Fungi</taxon>
        <taxon>Fungi incertae sedis</taxon>
        <taxon>Microsporidia</taxon>
        <taxon>Nosematidae</taxon>
        <taxon>Vairimorpha</taxon>
    </lineage>
</organism>
<reference evidence="4 5" key="2">
    <citation type="journal article" date="2013" name="BMC Genomics">
        <title>Genome sequencing and comparative genomics of honey bee microsporidia, Nosema apis reveal novel insights into host-parasite interactions.</title>
        <authorList>
            <person name="Chen Yp."/>
            <person name="Pettis J.S."/>
            <person name="Zhao Y."/>
            <person name="Liu X."/>
            <person name="Tallon L.J."/>
            <person name="Sadzewicz L.D."/>
            <person name="Li R."/>
            <person name="Zheng H."/>
            <person name="Huang S."/>
            <person name="Zhang X."/>
            <person name="Hamilton M.C."/>
            <person name="Pernal S.F."/>
            <person name="Melathopoulos A.P."/>
            <person name="Yan X."/>
            <person name="Evans J.D."/>
        </authorList>
    </citation>
    <scope>NUCLEOTIDE SEQUENCE [LARGE SCALE GENOMIC DNA]</scope>
    <source>
        <strain evidence="4 5">BRL 01</strain>
    </source>
</reference>
<dbReference type="OrthoDB" id="73919at2759"/>
<protein>
    <submittedName>
        <fullName evidence="4">Adenylate kinase related protein</fullName>
    </submittedName>
</protein>
<dbReference type="EMBL" id="KE646964">
    <property type="protein sequence ID" value="EQB62186.1"/>
    <property type="molecule type" value="Genomic_DNA"/>
</dbReference>
<name>T0MGD4_9MICR</name>
<evidence type="ECO:0000259" key="2">
    <source>
        <dbReference type="PROSITE" id="PS50003"/>
    </source>
</evidence>
<gene>
    <name evidence="4" type="ORF">NAPIS_ORF00245</name>
    <name evidence="3" type="ORF">NAPIS_ORF02617</name>
</gene>
<keyword evidence="5" id="KW-1185">Reference proteome</keyword>
<dbReference type="InterPro" id="IPR001849">
    <property type="entry name" value="PH_domain"/>
</dbReference>
<feature type="region of interest" description="Disordered" evidence="1">
    <location>
        <begin position="78"/>
        <end position="156"/>
    </location>
</feature>
<feature type="compositionally biased region" description="Polar residues" evidence="1">
    <location>
        <begin position="32"/>
        <end position="46"/>
    </location>
</feature>
<dbReference type="InterPro" id="IPR011993">
    <property type="entry name" value="PH-like_dom_sf"/>
</dbReference>
<dbReference type="AlphaFoldDB" id="T0MGD4"/>
<dbReference type="Gene3D" id="2.30.29.30">
    <property type="entry name" value="Pleckstrin-homology domain (PH domain)/Phosphotyrosine-binding domain (PTB)"/>
    <property type="match status" value="1"/>
</dbReference>
<accession>T0MGD4</accession>
<feature type="compositionally biased region" description="Polar residues" evidence="1">
    <location>
        <begin position="78"/>
        <end position="90"/>
    </location>
</feature>
<dbReference type="CDD" id="cd00821">
    <property type="entry name" value="PH"/>
    <property type="match status" value="1"/>
</dbReference>
<evidence type="ECO:0000313" key="3">
    <source>
        <dbReference type="EMBL" id="EQB59789.1"/>
    </source>
</evidence>
<dbReference type="PROSITE" id="PS50003">
    <property type="entry name" value="PH_DOMAIN"/>
    <property type="match status" value="1"/>
</dbReference>
<evidence type="ECO:0000313" key="4">
    <source>
        <dbReference type="EMBL" id="EQB62186.1"/>
    </source>
</evidence>
<keyword evidence="4" id="KW-0418">Kinase</keyword>
<dbReference type="SUPFAM" id="SSF50729">
    <property type="entry name" value="PH domain-like"/>
    <property type="match status" value="1"/>
</dbReference>
<dbReference type="VEuPathDB" id="MicrosporidiaDB:NAPIS_ORF02617"/>
<dbReference type="Proteomes" id="UP000053780">
    <property type="component" value="Unassembled WGS sequence"/>
</dbReference>
<dbReference type="GO" id="GO:0016301">
    <property type="term" value="F:kinase activity"/>
    <property type="evidence" value="ECO:0007669"/>
    <property type="project" value="UniProtKB-KW"/>
</dbReference>
<keyword evidence="4" id="KW-0808">Transferase</keyword>
<feature type="compositionally biased region" description="Basic and acidic residues" evidence="1">
    <location>
        <begin position="107"/>
        <end position="156"/>
    </location>
</feature>
<feature type="domain" description="PH" evidence="2">
    <location>
        <begin position="263"/>
        <end position="362"/>
    </location>
</feature>
<evidence type="ECO:0000256" key="1">
    <source>
        <dbReference type="SAM" id="MobiDB-lite"/>
    </source>
</evidence>
<sequence>MDEDKKINKRRKSIMIIDKKGKAREVLREGGSSHSSTLIESLTKRNSNIKEDDNDNVSNLSDQKLTDVTNIEKNAMSDISDNYGTNVSQNSDEKEHVNIINVTTEKSNIDSNKENKITDSDNDNEPKESFLNDDHFNNEKDKNERSEYVEETNIKNKEDSMRNAKIAAGIGTGAAAAAGAGVILGKSKNEEEKHVTFNEENNQEYNISKDSNKSLPLSDSEKTTGKTKPSSQDNLVSTIVPQKIPSENLPSDSELLKERDNDNVEAEGHFYKRRRIFACFWHEKYFVLTKEGILKYHKANGTKYPKGNWNIKNTTRIHEVFMGTESHPYRIALMNPDENLLFGYDDADSREYWFRYFSKFITN</sequence>
<feature type="compositionally biased region" description="Polar residues" evidence="1">
    <location>
        <begin position="226"/>
        <end position="236"/>
    </location>
</feature>